<proteinExistence type="predicted"/>
<organism evidence="2 3">
    <name type="scientific">Flammeovirga aprica JL-4</name>
    <dbReference type="NCBI Taxonomy" id="694437"/>
    <lineage>
        <taxon>Bacteria</taxon>
        <taxon>Pseudomonadati</taxon>
        <taxon>Bacteroidota</taxon>
        <taxon>Cytophagia</taxon>
        <taxon>Cytophagales</taxon>
        <taxon>Flammeovirgaceae</taxon>
        <taxon>Flammeovirga</taxon>
    </lineage>
</organism>
<comment type="caution">
    <text evidence="2">The sequence shown here is derived from an EMBL/GenBank/DDBJ whole genome shotgun (WGS) entry which is preliminary data.</text>
</comment>
<gene>
    <name evidence="2" type="ORF">HHU12_02130</name>
</gene>
<feature type="domain" description="GyrI-like small molecule binding" evidence="1">
    <location>
        <begin position="18"/>
        <end position="203"/>
    </location>
</feature>
<name>A0A7X9RT36_9BACT</name>
<protein>
    <recommendedName>
        <fullName evidence="1">GyrI-like small molecule binding domain-containing protein</fullName>
    </recommendedName>
</protein>
<dbReference type="InterPro" id="IPR011256">
    <property type="entry name" value="Reg_factor_effector_dom_sf"/>
</dbReference>
<dbReference type="Pfam" id="PF06445">
    <property type="entry name" value="GyrI-like"/>
    <property type="match status" value="1"/>
</dbReference>
<evidence type="ECO:0000259" key="1">
    <source>
        <dbReference type="Pfam" id="PF06445"/>
    </source>
</evidence>
<dbReference type="Gene3D" id="3.20.80.10">
    <property type="entry name" value="Regulatory factor, effector binding domain"/>
    <property type="match status" value="1"/>
</dbReference>
<dbReference type="RefSeq" id="WP_169654538.1">
    <property type="nucleotide sequence ID" value="NZ_JABANE010000004.1"/>
</dbReference>
<dbReference type="AlphaFoldDB" id="A0A7X9RT36"/>
<evidence type="ECO:0000313" key="2">
    <source>
        <dbReference type="EMBL" id="NME66752.1"/>
    </source>
</evidence>
<dbReference type="EMBL" id="JABANE010000004">
    <property type="protein sequence ID" value="NME66752.1"/>
    <property type="molecule type" value="Genomic_DNA"/>
</dbReference>
<dbReference type="SUPFAM" id="SSF55136">
    <property type="entry name" value="Probable bacterial effector-binding domain"/>
    <property type="match status" value="1"/>
</dbReference>
<sequence>MKHEWRKKEKAIYLPKKKPEIIDVPAFNYIVLSGKGNPNGELFAEGIGALYSMAYGIKMTLKKSNQLPLRYEDWKVYPLEGVWDISEEAKANYTGELNKDELVYDIMIRQPDFVSQAFFDEILELTKKKKPHVLLDKVRFEKIADGKCIQMLHTGSYDNEPESFAMMEEFAKASHLIRKYKVHREIYLSDFRKVPEEKLKTVLRFEVE</sequence>
<evidence type="ECO:0000313" key="3">
    <source>
        <dbReference type="Proteomes" id="UP000576082"/>
    </source>
</evidence>
<keyword evidence="3" id="KW-1185">Reference proteome</keyword>
<dbReference type="Proteomes" id="UP000576082">
    <property type="component" value="Unassembled WGS sequence"/>
</dbReference>
<reference evidence="2 3" key="1">
    <citation type="submission" date="2020-04" db="EMBL/GenBank/DDBJ databases">
        <title>Flammeovirga sp. SR4, a novel species isolated from seawater.</title>
        <authorList>
            <person name="Wang X."/>
        </authorList>
    </citation>
    <scope>NUCLEOTIDE SEQUENCE [LARGE SCALE GENOMIC DNA]</scope>
    <source>
        <strain evidence="2 3">ATCC 23126</strain>
    </source>
</reference>
<dbReference type="InterPro" id="IPR008319">
    <property type="entry name" value="GyrI-like_CCH_Lin2189-like"/>
</dbReference>
<dbReference type="InterPro" id="IPR029442">
    <property type="entry name" value="GyrI-like"/>
</dbReference>
<dbReference type="PIRSF" id="PIRSF031644">
    <property type="entry name" value="UCP031644"/>
    <property type="match status" value="1"/>
</dbReference>
<accession>A0A7X9RT36</accession>